<dbReference type="CDD" id="cd15482">
    <property type="entry name" value="Sialidase_non-viral"/>
    <property type="match status" value="2"/>
</dbReference>
<dbReference type="Gene3D" id="2.120.10.10">
    <property type="match status" value="2"/>
</dbReference>
<keyword evidence="1" id="KW-1133">Transmembrane helix</keyword>
<dbReference type="InterPro" id="IPR036278">
    <property type="entry name" value="Sialidase_sf"/>
</dbReference>
<dbReference type="AlphaFoldDB" id="A0A6J4T9L9"/>
<organism evidence="2">
    <name type="scientific">uncultured Solirubrobacteraceae bacterium</name>
    <dbReference type="NCBI Taxonomy" id="1162706"/>
    <lineage>
        <taxon>Bacteria</taxon>
        <taxon>Bacillati</taxon>
        <taxon>Actinomycetota</taxon>
        <taxon>Thermoleophilia</taxon>
        <taxon>Solirubrobacterales</taxon>
        <taxon>Solirubrobacteraceae</taxon>
        <taxon>environmental samples</taxon>
    </lineage>
</organism>
<dbReference type="SUPFAM" id="SSF50939">
    <property type="entry name" value="Sialidases"/>
    <property type="match status" value="1"/>
</dbReference>
<reference evidence="2" key="1">
    <citation type="submission" date="2020-02" db="EMBL/GenBank/DDBJ databases">
        <authorList>
            <person name="Meier V. D."/>
        </authorList>
    </citation>
    <scope>NUCLEOTIDE SEQUENCE</scope>
    <source>
        <strain evidence="2">AVDCRST_MAG67</strain>
    </source>
</reference>
<feature type="transmembrane region" description="Helical" evidence="1">
    <location>
        <begin position="466"/>
        <end position="486"/>
    </location>
</feature>
<evidence type="ECO:0000313" key="2">
    <source>
        <dbReference type="EMBL" id="CAA9517070.1"/>
    </source>
</evidence>
<name>A0A6J4T9L9_9ACTN</name>
<gene>
    <name evidence="2" type="ORF">AVDCRST_MAG67-3118</name>
</gene>
<proteinExistence type="predicted"/>
<evidence type="ECO:0000256" key="1">
    <source>
        <dbReference type="SAM" id="Phobius"/>
    </source>
</evidence>
<protein>
    <submittedName>
        <fullName evidence="2">GH33</fullName>
    </submittedName>
</protein>
<dbReference type="EMBL" id="CADCVQ010000130">
    <property type="protein sequence ID" value="CAA9517070.1"/>
    <property type="molecule type" value="Genomic_DNA"/>
</dbReference>
<keyword evidence="1" id="KW-0472">Membrane</keyword>
<sequence>MALLLVGIVLIVVSLLQGDTSRVDADDAPVNVGAGNLSDISAHNSPTVVRSPRDAGRLVATSRIDSPDFSCAVHVSSDGGERWTRTRVPIPRGRARKCYAPDAVFAADGTLHVSYVTLQGAGNTPSAAWIASSRDGGRTLSAPRRVAGPLAFQVRLTSDPERAGTLYLSWVQARSVATLRFTGPGNPILIARSDDAGRTWSSPARVNAAGRGRVLAPSAAVGRGGELYVLYLDVGDDRLDYEGGHEGFGGPPYAGRFTLVLGRSRDRGATWEESVVDDGVVPTTRFIAFLPPFPSLAVDRDSGRIHVAYQDGRLGSADVWLWTLDPQTSSWGRPVRVNDTPRRDGTSQYLPQIDVAPDGRVDVVYYDRRDDGRRDVLNEVSLQTSDDGGRTFAPRISLTSSYFDSRVGFGSERDLPELGSRLGLVSDANGAFAVWSDTRAGTDASSKQDLYRAAVEVGQRQTAASVLLFVGAALALGGVLLAGAAVRRRRPE</sequence>
<accession>A0A6J4T9L9</accession>
<keyword evidence="1" id="KW-0812">Transmembrane</keyword>